<feature type="region of interest" description="Disordered" evidence="1">
    <location>
        <begin position="1"/>
        <end position="40"/>
    </location>
</feature>
<sequence length="40" mass="4281">MSRGMPTSQDTPPGPGHLLSPPPSPLHTGKTLGHPRKRQK</sequence>
<organism evidence="2 3">
    <name type="scientific">Portunus trituberculatus</name>
    <name type="common">Swimming crab</name>
    <name type="synonym">Neptunus trituberculatus</name>
    <dbReference type="NCBI Taxonomy" id="210409"/>
    <lineage>
        <taxon>Eukaryota</taxon>
        <taxon>Metazoa</taxon>
        <taxon>Ecdysozoa</taxon>
        <taxon>Arthropoda</taxon>
        <taxon>Crustacea</taxon>
        <taxon>Multicrustacea</taxon>
        <taxon>Malacostraca</taxon>
        <taxon>Eumalacostraca</taxon>
        <taxon>Eucarida</taxon>
        <taxon>Decapoda</taxon>
        <taxon>Pleocyemata</taxon>
        <taxon>Brachyura</taxon>
        <taxon>Eubrachyura</taxon>
        <taxon>Portunoidea</taxon>
        <taxon>Portunidae</taxon>
        <taxon>Portuninae</taxon>
        <taxon>Portunus</taxon>
    </lineage>
</organism>
<evidence type="ECO:0000256" key="1">
    <source>
        <dbReference type="SAM" id="MobiDB-lite"/>
    </source>
</evidence>
<protein>
    <submittedName>
        <fullName evidence="2">Uncharacterized protein</fullName>
    </submittedName>
</protein>
<dbReference type="EMBL" id="VSRR010001448">
    <property type="protein sequence ID" value="MPC25334.1"/>
    <property type="molecule type" value="Genomic_DNA"/>
</dbReference>
<gene>
    <name evidence="2" type="ORF">E2C01_018440</name>
</gene>
<name>A0A5B7DX06_PORTR</name>
<evidence type="ECO:0000313" key="3">
    <source>
        <dbReference type="Proteomes" id="UP000324222"/>
    </source>
</evidence>
<accession>A0A5B7DX06</accession>
<feature type="compositionally biased region" description="Pro residues" evidence="1">
    <location>
        <begin position="12"/>
        <end position="25"/>
    </location>
</feature>
<feature type="compositionally biased region" description="Polar residues" evidence="1">
    <location>
        <begin position="1"/>
        <end position="10"/>
    </location>
</feature>
<reference evidence="2 3" key="1">
    <citation type="submission" date="2019-05" db="EMBL/GenBank/DDBJ databases">
        <title>Another draft genome of Portunus trituberculatus and its Hox gene families provides insights of decapod evolution.</title>
        <authorList>
            <person name="Jeong J.-H."/>
            <person name="Song I."/>
            <person name="Kim S."/>
            <person name="Choi T."/>
            <person name="Kim D."/>
            <person name="Ryu S."/>
            <person name="Kim W."/>
        </authorList>
    </citation>
    <scope>NUCLEOTIDE SEQUENCE [LARGE SCALE GENOMIC DNA]</scope>
    <source>
        <tissue evidence="2">Muscle</tissue>
    </source>
</reference>
<dbReference type="AlphaFoldDB" id="A0A5B7DX06"/>
<comment type="caution">
    <text evidence="2">The sequence shown here is derived from an EMBL/GenBank/DDBJ whole genome shotgun (WGS) entry which is preliminary data.</text>
</comment>
<proteinExistence type="predicted"/>
<evidence type="ECO:0000313" key="2">
    <source>
        <dbReference type="EMBL" id="MPC25334.1"/>
    </source>
</evidence>
<dbReference type="Proteomes" id="UP000324222">
    <property type="component" value="Unassembled WGS sequence"/>
</dbReference>
<keyword evidence="3" id="KW-1185">Reference proteome</keyword>